<dbReference type="GeneID" id="30016153"/>
<keyword evidence="3" id="KW-1185">Reference proteome</keyword>
<accession>A0A178Z1X2</accession>
<comment type="caution">
    <text evidence="2">The sequence shown here is derived from an EMBL/GenBank/DDBJ whole genome shotgun (WGS) entry which is preliminary data.</text>
</comment>
<dbReference type="EMBL" id="LVYI01000021">
    <property type="protein sequence ID" value="OAP53800.1"/>
    <property type="molecule type" value="Genomic_DNA"/>
</dbReference>
<evidence type="ECO:0000256" key="1">
    <source>
        <dbReference type="SAM" id="MobiDB-lite"/>
    </source>
</evidence>
<name>A0A178Z1X2_9EURO</name>
<evidence type="ECO:0000313" key="2">
    <source>
        <dbReference type="EMBL" id="OAP53800.1"/>
    </source>
</evidence>
<reference evidence="2 3" key="1">
    <citation type="submission" date="2016-04" db="EMBL/GenBank/DDBJ databases">
        <title>Draft genome of Fonsecaea erecta CBS 125763.</title>
        <authorList>
            <person name="Weiss V.A."/>
            <person name="Vicente V.A."/>
            <person name="Raittz R.T."/>
            <person name="Moreno L.F."/>
            <person name="De Souza E.M."/>
            <person name="Pedrosa F.O."/>
            <person name="Steffens M.B."/>
            <person name="Faoro H."/>
            <person name="Tadra-Sfeir M.Z."/>
            <person name="Najafzadeh M.J."/>
            <person name="Felipe M.S."/>
            <person name="Teixeira M."/>
            <person name="Sun J."/>
            <person name="Xi L."/>
            <person name="Gomes R."/>
            <person name="De Azevedo C.M."/>
            <person name="Salgado C.G."/>
            <person name="Da Silva M.B."/>
            <person name="Nascimento M.F."/>
            <person name="Queiroz-Telles F."/>
            <person name="Attili D.S."/>
            <person name="Gorbushina A."/>
        </authorList>
    </citation>
    <scope>NUCLEOTIDE SEQUENCE [LARGE SCALE GENOMIC DNA]</scope>
    <source>
        <strain evidence="2 3">CBS 125763</strain>
    </source>
</reference>
<organism evidence="2 3">
    <name type="scientific">Fonsecaea erecta</name>
    <dbReference type="NCBI Taxonomy" id="1367422"/>
    <lineage>
        <taxon>Eukaryota</taxon>
        <taxon>Fungi</taxon>
        <taxon>Dikarya</taxon>
        <taxon>Ascomycota</taxon>
        <taxon>Pezizomycotina</taxon>
        <taxon>Eurotiomycetes</taxon>
        <taxon>Chaetothyriomycetidae</taxon>
        <taxon>Chaetothyriales</taxon>
        <taxon>Herpotrichiellaceae</taxon>
        <taxon>Fonsecaea</taxon>
    </lineage>
</organism>
<dbReference type="RefSeq" id="XP_018687167.1">
    <property type="nucleotide sequence ID" value="XM_018843490.1"/>
</dbReference>
<gene>
    <name evidence="2" type="ORF">AYL99_11986</name>
</gene>
<feature type="region of interest" description="Disordered" evidence="1">
    <location>
        <begin position="27"/>
        <end position="49"/>
    </location>
</feature>
<protein>
    <submittedName>
        <fullName evidence="2">Uncharacterized protein</fullName>
    </submittedName>
</protein>
<sequence>MKDSIAHPDRLTFSVLLWTATKKQRQLEEKKKEKAAGTPPGGEEGHEDAQLEEVGVVEERDAGVVDAGHVEQVELRSTKIQRYWCSEGFLTEHFTADQAPVSIGS</sequence>
<evidence type="ECO:0000313" key="3">
    <source>
        <dbReference type="Proteomes" id="UP000078343"/>
    </source>
</evidence>
<proteinExistence type="predicted"/>
<dbReference type="Proteomes" id="UP000078343">
    <property type="component" value="Unassembled WGS sequence"/>
</dbReference>
<dbReference type="AlphaFoldDB" id="A0A178Z1X2"/>